<dbReference type="AlphaFoldDB" id="A0A7S4JKB8"/>
<reference evidence="2" key="1">
    <citation type="submission" date="2021-01" db="EMBL/GenBank/DDBJ databases">
        <authorList>
            <person name="Corre E."/>
            <person name="Pelletier E."/>
            <person name="Niang G."/>
            <person name="Scheremetjew M."/>
            <person name="Finn R."/>
            <person name="Kale V."/>
            <person name="Holt S."/>
            <person name="Cochrane G."/>
            <person name="Meng A."/>
            <person name="Brown T."/>
            <person name="Cohen L."/>
        </authorList>
    </citation>
    <scope>NUCLEOTIDE SEQUENCE</scope>
    <source>
        <strain evidence="2">Isolate 1302-5</strain>
    </source>
</reference>
<feature type="region of interest" description="Disordered" evidence="1">
    <location>
        <begin position="279"/>
        <end position="328"/>
    </location>
</feature>
<feature type="region of interest" description="Disordered" evidence="1">
    <location>
        <begin position="91"/>
        <end position="110"/>
    </location>
</feature>
<evidence type="ECO:0000313" key="2">
    <source>
        <dbReference type="EMBL" id="CAE2266224.1"/>
    </source>
</evidence>
<name>A0A7S4JKB8_9STRA</name>
<dbReference type="EMBL" id="HBKQ01042047">
    <property type="protein sequence ID" value="CAE2266224.1"/>
    <property type="molecule type" value="Transcribed_RNA"/>
</dbReference>
<protein>
    <submittedName>
        <fullName evidence="2">Uncharacterized protein</fullName>
    </submittedName>
</protein>
<proteinExistence type="predicted"/>
<sequence>MQRVVMSSFSHDERRGAFFGFRSHTAAASHTAASTARGPAMPPFESPVTVATHDVAAAARSEGVGIAVILESPGSIPENLRIPILFAPADERSNREEEGEMNEEVQAGRGDRHTAVPHTNMEGNTSSALSPLLPRPASPVPTQLLLPHLASCKEGSYDDDQTAASTCDETASTFRSPSPLSRNRRCESAHRHGSVGSRWADLGVSSAGAAAELSSALASCWKGITFRRCCHPLLSLGGSGVEDNEEGDEREDNEAVFIRRMAAAVRHKRKFDAFVPISEEEGSGSAGRGESTNGVAEPQAPAVPASGPIPLVEPSPPSPPRGREPLQPRRINGERQALHQQIKLQYRPSSHRLYADIGLHLPMFETDDNSDELLTQEDNTSYAPGNLVLPSFVGS</sequence>
<feature type="compositionally biased region" description="Pro residues" evidence="1">
    <location>
        <begin position="311"/>
        <end position="320"/>
    </location>
</feature>
<evidence type="ECO:0000256" key="1">
    <source>
        <dbReference type="SAM" id="MobiDB-lite"/>
    </source>
</evidence>
<gene>
    <name evidence="2" type="ORF">OAUR00152_LOCUS29010</name>
</gene>
<accession>A0A7S4JKB8</accession>
<organism evidence="2">
    <name type="scientific">Odontella aurita</name>
    <dbReference type="NCBI Taxonomy" id="265563"/>
    <lineage>
        <taxon>Eukaryota</taxon>
        <taxon>Sar</taxon>
        <taxon>Stramenopiles</taxon>
        <taxon>Ochrophyta</taxon>
        <taxon>Bacillariophyta</taxon>
        <taxon>Mediophyceae</taxon>
        <taxon>Biddulphiophycidae</taxon>
        <taxon>Eupodiscales</taxon>
        <taxon>Odontellaceae</taxon>
        <taxon>Odontella</taxon>
    </lineage>
</organism>